<gene>
    <name evidence="1" type="ORF">NF27_BF00080</name>
</gene>
<organism evidence="1 2">
    <name type="scientific">Candidatus Jidaibacter acanthamoebae</name>
    <dbReference type="NCBI Taxonomy" id="86105"/>
    <lineage>
        <taxon>Bacteria</taxon>
        <taxon>Pseudomonadati</taxon>
        <taxon>Pseudomonadota</taxon>
        <taxon>Alphaproteobacteria</taxon>
        <taxon>Rickettsiales</taxon>
        <taxon>Candidatus Midichloriaceae</taxon>
        <taxon>Candidatus Jidaibacter</taxon>
    </lineage>
</organism>
<accession>A0A0C1N1D0</accession>
<evidence type="ECO:0008006" key="3">
    <source>
        <dbReference type="Google" id="ProtNLM"/>
    </source>
</evidence>
<comment type="caution">
    <text evidence="1">The sequence shown here is derived from an EMBL/GenBank/DDBJ whole genome shotgun (WGS) entry which is preliminary data.</text>
</comment>
<proteinExistence type="predicted"/>
<protein>
    <recommendedName>
        <fullName evidence="3">Transposase DDE domain-containing protein</fullName>
    </recommendedName>
</protein>
<dbReference type="AlphaFoldDB" id="A0A0C1N1D0"/>
<dbReference type="EMBL" id="JSWE01000031">
    <property type="protein sequence ID" value="KIE06206.1"/>
    <property type="molecule type" value="Genomic_DNA"/>
</dbReference>
<dbReference type="Proteomes" id="UP000031258">
    <property type="component" value="Unassembled WGS sequence"/>
</dbReference>
<name>A0A0C1N1D0_9RICK</name>
<sequence>MDQLKNRYQIEHSRHRSPVNAFVNIISGLIAYCFKNRKPSLKLNDLQPLNHPLMSS</sequence>
<reference evidence="1 2" key="1">
    <citation type="submission" date="2014-11" db="EMBL/GenBank/DDBJ databases">
        <title>A Rickettsiales Symbiont of Amoebae With Ancient Features.</title>
        <authorList>
            <person name="Schulz F."/>
            <person name="Martijn J."/>
            <person name="Wascher F."/>
            <person name="Kostanjsek R."/>
            <person name="Ettema T.J."/>
            <person name="Horn M."/>
        </authorList>
    </citation>
    <scope>NUCLEOTIDE SEQUENCE [LARGE SCALE GENOMIC DNA]</scope>
    <source>
        <strain evidence="1 2">UWC36</strain>
    </source>
</reference>
<keyword evidence="2" id="KW-1185">Reference proteome</keyword>
<evidence type="ECO:0000313" key="1">
    <source>
        <dbReference type="EMBL" id="KIE06206.1"/>
    </source>
</evidence>
<evidence type="ECO:0000313" key="2">
    <source>
        <dbReference type="Proteomes" id="UP000031258"/>
    </source>
</evidence>